<gene>
    <name evidence="1" type="ORF">F4820DRAFT_422924</name>
</gene>
<accession>A0ACB9YYT4</accession>
<dbReference type="Proteomes" id="UP001497700">
    <property type="component" value="Unassembled WGS sequence"/>
</dbReference>
<reference evidence="1 2" key="1">
    <citation type="journal article" date="2022" name="New Phytol.">
        <title>Ecological generalism drives hyperdiversity of secondary metabolite gene clusters in xylarialean endophytes.</title>
        <authorList>
            <person name="Franco M.E.E."/>
            <person name="Wisecaver J.H."/>
            <person name="Arnold A.E."/>
            <person name="Ju Y.M."/>
            <person name="Slot J.C."/>
            <person name="Ahrendt S."/>
            <person name="Moore L.P."/>
            <person name="Eastman K.E."/>
            <person name="Scott K."/>
            <person name="Konkel Z."/>
            <person name="Mondo S.J."/>
            <person name="Kuo A."/>
            <person name="Hayes R.D."/>
            <person name="Haridas S."/>
            <person name="Andreopoulos B."/>
            <person name="Riley R."/>
            <person name="LaButti K."/>
            <person name="Pangilinan J."/>
            <person name="Lipzen A."/>
            <person name="Amirebrahimi M."/>
            <person name="Yan J."/>
            <person name="Adam C."/>
            <person name="Keymanesh K."/>
            <person name="Ng V."/>
            <person name="Louie K."/>
            <person name="Northen T."/>
            <person name="Drula E."/>
            <person name="Henrissat B."/>
            <person name="Hsieh H.M."/>
            <person name="Youens-Clark K."/>
            <person name="Lutzoni F."/>
            <person name="Miadlikowska J."/>
            <person name="Eastwood D.C."/>
            <person name="Hamelin R.C."/>
            <person name="Grigoriev I.V."/>
            <person name="U'Ren J.M."/>
        </authorList>
    </citation>
    <scope>NUCLEOTIDE SEQUENCE [LARGE SCALE GENOMIC DNA]</scope>
    <source>
        <strain evidence="1 2">CBS 119005</strain>
    </source>
</reference>
<dbReference type="EMBL" id="MU393483">
    <property type="protein sequence ID" value="KAI4864624.1"/>
    <property type="molecule type" value="Genomic_DNA"/>
</dbReference>
<protein>
    <submittedName>
        <fullName evidence="1">Uncharacterized protein</fullName>
    </submittedName>
</protein>
<name>A0ACB9YYT4_9PEZI</name>
<proteinExistence type="predicted"/>
<sequence length="1007" mass="114454">MADSIWKDALERKKKQLDDAKIDLVLDVTSLTHFEASLDRMQWEYSEKKTSILLKDKLSPTLEHITSFSEAISAATEAVPYSGLVWGGLLVVFKSICRVPRCLDDILTEIEELHSSLPQFSEYIDIYNTDPGLQLCLRDLLEDYLDFCICVVKYTSKSPAVHMFRNIVSSSPIKGIREVKSSIEKHKRRFIERAEAAHRRNAELHYFETLKLKQTVSSGYSSLQSSISPASNAALLRTISPSSQETSAAPTRNTRLQTSTDPFIHTVSWKRNTTFAGRDRDLELLHQYIGDCSGLSEPKSCAVHGIGGVGKTQLALEYTYRYRASFQAIFWLRTENTVELMKSFSSIGDKLGIIDDVNGGRRTSRILDWLETTEKRWLLVMDNLEEIDTVASIWPTTSISGGSIIVTTQKPCDSLKWADFDLPLYPLSGSSGSELLLTQVPTYLHDENVEELQELAMEMSNAVGGLPLWLNALGGFIAQSQCTLAECMELYKASSAPLDLGIKAGNWAYERSPSTVFDLAFSRLSDDAKTMLYILAFLNPDGVPENILSVESPSADIAVLDQSNRQRFFNAIANLRTSQLVKREGHGNEPFLTTHRSIQTAVLRKLNVDLKQRQQSFGQTITILRRVFPHPSPLQQPESDKWPLIEAYLPQLLSLESAFHRARPSIEGSMELAILLSDVGLNVWDRGIAEGAKSLMLTAEKVLDSIDCDPWAMERSDIRVILGILTDSRGITQRVEGLQYRESAHQIRKRYIDSIPPDQLTLEEEIRYYNTVTDLACSQQQFNLYNKIEETCNLVLQKYKSWGTEDQFPYEFAKYYHHMAYVLISRGETNKAVQYASHATKLLEQGSFGLLATVFKFDCATLYFQNAQPDLAISEHEQVLRHREDKLGRSNILTIQTRLVLGVIYYFTNQIENAEVYIREVLLQCDKRHLLREVHIRAKFYMSLVLRYHGYKENIDEARQLAEEARLGLKELLPQDLPTFLQGKGDDDPIMYDYLAPWTYRVVVERR</sequence>
<organism evidence="1 2">
    <name type="scientific">Hypoxylon rubiginosum</name>
    <dbReference type="NCBI Taxonomy" id="110542"/>
    <lineage>
        <taxon>Eukaryota</taxon>
        <taxon>Fungi</taxon>
        <taxon>Dikarya</taxon>
        <taxon>Ascomycota</taxon>
        <taxon>Pezizomycotina</taxon>
        <taxon>Sordariomycetes</taxon>
        <taxon>Xylariomycetidae</taxon>
        <taxon>Xylariales</taxon>
        <taxon>Hypoxylaceae</taxon>
        <taxon>Hypoxylon</taxon>
    </lineage>
</organism>
<evidence type="ECO:0000313" key="2">
    <source>
        <dbReference type="Proteomes" id="UP001497700"/>
    </source>
</evidence>
<comment type="caution">
    <text evidence="1">The sequence shown here is derived from an EMBL/GenBank/DDBJ whole genome shotgun (WGS) entry which is preliminary data.</text>
</comment>
<keyword evidence="2" id="KW-1185">Reference proteome</keyword>
<evidence type="ECO:0000313" key="1">
    <source>
        <dbReference type="EMBL" id="KAI4864624.1"/>
    </source>
</evidence>